<organism evidence="1 2">
    <name type="scientific">Neocallimastix californiae</name>
    <dbReference type="NCBI Taxonomy" id="1754190"/>
    <lineage>
        <taxon>Eukaryota</taxon>
        <taxon>Fungi</taxon>
        <taxon>Fungi incertae sedis</taxon>
        <taxon>Chytridiomycota</taxon>
        <taxon>Chytridiomycota incertae sedis</taxon>
        <taxon>Neocallimastigomycetes</taxon>
        <taxon>Neocallimastigales</taxon>
        <taxon>Neocallimastigaceae</taxon>
        <taxon>Neocallimastix</taxon>
    </lineage>
</organism>
<reference evidence="1 2" key="1">
    <citation type="submission" date="2016-08" db="EMBL/GenBank/DDBJ databases">
        <title>A Parts List for Fungal Cellulosomes Revealed by Comparative Genomics.</title>
        <authorList>
            <consortium name="DOE Joint Genome Institute"/>
            <person name="Haitjema C.H."/>
            <person name="Gilmore S.P."/>
            <person name="Henske J.K."/>
            <person name="Solomon K.V."/>
            <person name="De Groot R."/>
            <person name="Kuo A."/>
            <person name="Mondo S.J."/>
            <person name="Salamov A.A."/>
            <person name="Labutti K."/>
            <person name="Zhao Z."/>
            <person name="Chiniquy J."/>
            <person name="Barry K."/>
            <person name="Brewer H.M."/>
            <person name="Purvine S.O."/>
            <person name="Wright A.T."/>
            <person name="Boxma B."/>
            <person name="Van Alen T."/>
            <person name="Hackstein J.H."/>
            <person name="Baker S.E."/>
            <person name="Grigoriev I.V."/>
            <person name="O'Malley M.A."/>
        </authorList>
    </citation>
    <scope>NUCLEOTIDE SEQUENCE [LARGE SCALE GENOMIC DNA]</scope>
    <source>
        <strain evidence="1 2">G1</strain>
    </source>
</reference>
<proteinExistence type="predicted"/>
<accession>A0A1Y2BMZ1</accession>
<evidence type="ECO:0000313" key="1">
    <source>
        <dbReference type="EMBL" id="ORY36080.1"/>
    </source>
</evidence>
<keyword evidence="2" id="KW-1185">Reference proteome</keyword>
<sequence length="593" mass="68278">MNIDNIPWEWKEGRLYVFEQLFRFLNNQQLHFITPTVLKNSEGISVKPGGPLKERVTYFPPQKIPISHDYNSNSDIKMIENLDLNSSTFSTTHLTKIKTNTEFHDNYSFYSRIRKIIPPHSNITPNSPQVSGSSLKHSFGQKYATLAAFHYSNNQHNMINSGNNLSMRYKLQSIVRSGNTKLNEPMYLKKNLNEFSNLQFHQQIMKILTYIFIQSTFESYNDKRGELKFVSNHLIPVITEALLWVDVETSVQLIRDIINGFIDPRSTIIDKNSDSQKYILGLVLKALIMKAISLSELNRKRKDDDSGEDTALSFGSSGAMFGGNNYESSSSSSSSESGEWAYVEKIIEQIKSAIPDIVNFTYSMIDTMSSNNTMTLSCEILMLIRTHFRSNLVAQKSQMKRRFGSNFGLYETESEPCSMRRGLTATLSYVLVLFKDITCHQGNDNYLRDKLNLRTNENNYYMGESLNHQLVYLSAINQVLLRWGKLLQKDPTINQLIISKFKSEDSDNTWNEDDDCEELSQSDWSEGMDKICIQCIDELNLLVKYKNFTKKSLFVIVNTMYICCLVMNTHLQKDAIKKIFSTLTMLMKNYEVQ</sequence>
<evidence type="ECO:0000313" key="2">
    <source>
        <dbReference type="Proteomes" id="UP000193920"/>
    </source>
</evidence>
<comment type="caution">
    <text evidence="1">The sequence shown here is derived from an EMBL/GenBank/DDBJ whole genome shotgun (WGS) entry which is preliminary data.</text>
</comment>
<protein>
    <submittedName>
        <fullName evidence="1">Uncharacterized protein</fullName>
    </submittedName>
</protein>
<name>A0A1Y2BMZ1_9FUNG</name>
<gene>
    <name evidence="1" type="ORF">LY90DRAFT_511645</name>
</gene>
<dbReference type="AlphaFoldDB" id="A0A1Y2BMZ1"/>
<dbReference type="EMBL" id="MCOG01000150">
    <property type="protein sequence ID" value="ORY36080.1"/>
    <property type="molecule type" value="Genomic_DNA"/>
</dbReference>
<dbReference type="Proteomes" id="UP000193920">
    <property type="component" value="Unassembled WGS sequence"/>
</dbReference>